<dbReference type="Proteomes" id="UP000824782">
    <property type="component" value="Unassembled WGS sequence"/>
</dbReference>
<protein>
    <submittedName>
        <fullName evidence="1">Uncharacterized protein</fullName>
    </submittedName>
</protein>
<proteinExistence type="predicted"/>
<keyword evidence="2" id="KW-1185">Reference proteome</keyword>
<gene>
    <name evidence="1" type="ORF">GDO81_014773</name>
</gene>
<name>A0AAV7AEU6_ENGPU</name>
<reference evidence="1" key="1">
    <citation type="thesis" date="2020" institute="ProQuest LLC" country="789 East Eisenhower Parkway, Ann Arbor, MI, USA">
        <title>Comparative Genomics and Chromosome Evolution.</title>
        <authorList>
            <person name="Mudd A.B."/>
        </authorList>
    </citation>
    <scope>NUCLEOTIDE SEQUENCE</scope>
    <source>
        <strain evidence="1">237g6f4</strain>
        <tissue evidence="1">Blood</tissue>
    </source>
</reference>
<sequence length="95" mass="11096">MVHIQPQLRDKNGVKNCSGRQQLCFTRRNIPFGPPSIVPHCNNHKFERRTILSQHSDCEAYSVLLQALITQLLLPHLLFSWRRRCQLQTGSTLFR</sequence>
<organism evidence="1 2">
    <name type="scientific">Engystomops pustulosus</name>
    <name type="common">Tungara frog</name>
    <name type="synonym">Physalaemus pustulosus</name>
    <dbReference type="NCBI Taxonomy" id="76066"/>
    <lineage>
        <taxon>Eukaryota</taxon>
        <taxon>Metazoa</taxon>
        <taxon>Chordata</taxon>
        <taxon>Craniata</taxon>
        <taxon>Vertebrata</taxon>
        <taxon>Euteleostomi</taxon>
        <taxon>Amphibia</taxon>
        <taxon>Batrachia</taxon>
        <taxon>Anura</taxon>
        <taxon>Neobatrachia</taxon>
        <taxon>Hyloidea</taxon>
        <taxon>Leptodactylidae</taxon>
        <taxon>Leiuperinae</taxon>
        <taxon>Engystomops</taxon>
    </lineage>
</organism>
<comment type="caution">
    <text evidence="1">The sequence shown here is derived from an EMBL/GenBank/DDBJ whole genome shotgun (WGS) entry which is preliminary data.</text>
</comment>
<evidence type="ECO:0000313" key="1">
    <source>
        <dbReference type="EMBL" id="KAG8560079.1"/>
    </source>
</evidence>
<dbReference type="EMBL" id="WNYA01000007">
    <property type="protein sequence ID" value="KAG8560079.1"/>
    <property type="molecule type" value="Genomic_DNA"/>
</dbReference>
<dbReference type="AlphaFoldDB" id="A0AAV7AEU6"/>
<accession>A0AAV7AEU6</accession>
<evidence type="ECO:0000313" key="2">
    <source>
        <dbReference type="Proteomes" id="UP000824782"/>
    </source>
</evidence>